<feature type="transmembrane region" description="Helical" evidence="7">
    <location>
        <begin position="301"/>
        <end position="322"/>
    </location>
</feature>
<accession>A0A3D9L879</accession>
<protein>
    <submittedName>
        <fullName evidence="9">DHA1 family inner membrane transport protein</fullName>
    </submittedName>
</protein>
<feature type="transmembrane region" description="Helical" evidence="7">
    <location>
        <begin position="130"/>
        <end position="152"/>
    </location>
</feature>
<comment type="caution">
    <text evidence="9">The sequence shown here is derived from an EMBL/GenBank/DDBJ whole genome shotgun (WGS) entry which is preliminary data.</text>
</comment>
<name>A0A3D9L879_9MICC</name>
<dbReference type="InterPro" id="IPR011701">
    <property type="entry name" value="MFS"/>
</dbReference>
<dbReference type="PANTHER" id="PTHR43124">
    <property type="entry name" value="PURINE EFFLUX PUMP PBUE"/>
    <property type="match status" value="1"/>
</dbReference>
<keyword evidence="3 7" id="KW-0812">Transmembrane</keyword>
<gene>
    <name evidence="9" type="ORF">C8E99_0059</name>
</gene>
<evidence type="ECO:0000256" key="1">
    <source>
        <dbReference type="ARBA" id="ARBA00004651"/>
    </source>
</evidence>
<feature type="domain" description="Major facilitator superfamily (MFS) profile" evidence="8">
    <location>
        <begin position="39"/>
        <end position="415"/>
    </location>
</feature>
<dbReference type="InterPro" id="IPR036259">
    <property type="entry name" value="MFS_trans_sf"/>
</dbReference>
<feature type="transmembrane region" description="Helical" evidence="7">
    <location>
        <begin position="270"/>
        <end position="289"/>
    </location>
</feature>
<keyword evidence="10" id="KW-1185">Reference proteome</keyword>
<keyword evidence="4 7" id="KW-1133">Transmembrane helix</keyword>
<feature type="transmembrane region" description="Helical" evidence="7">
    <location>
        <begin position="328"/>
        <end position="350"/>
    </location>
</feature>
<evidence type="ECO:0000256" key="5">
    <source>
        <dbReference type="ARBA" id="ARBA00023136"/>
    </source>
</evidence>
<dbReference type="CDD" id="cd17324">
    <property type="entry name" value="MFS_NepI_like"/>
    <property type="match status" value="1"/>
</dbReference>
<evidence type="ECO:0000313" key="9">
    <source>
        <dbReference type="EMBL" id="REE02292.1"/>
    </source>
</evidence>
<organism evidence="9 10">
    <name type="scientific">Citricoccus muralis</name>
    <dbReference type="NCBI Taxonomy" id="169134"/>
    <lineage>
        <taxon>Bacteria</taxon>
        <taxon>Bacillati</taxon>
        <taxon>Actinomycetota</taxon>
        <taxon>Actinomycetes</taxon>
        <taxon>Micrococcales</taxon>
        <taxon>Micrococcaceae</taxon>
        <taxon>Citricoccus</taxon>
    </lineage>
</organism>
<dbReference type="InterPro" id="IPR050189">
    <property type="entry name" value="MFS_Efflux_Transporters"/>
</dbReference>
<feature type="transmembrane region" description="Helical" evidence="7">
    <location>
        <begin position="362"/>
        <end position="384"/>
    </location>
</feature>
<keyword evidence="2" id="KW-1003">Cell membrane</keyword>
<evidence type="ECO:0000256" key="2">
    <source>
        <dbReference type="ARBA" id="ARBA00022475"/>
    </source>
</evidence>
<evidence type="ECO:0000259" key="8">
    <source>
        <dbReference type="PROSITE" id="PS50850"/>
    </source>
</evidence>
<evidence type="ECO:0000256" key="6">
    <source>
        <dbReference type="SAM" id="MobiDB-lite"/>
    </source>
</evidence>
<sequence length="438" mass="43776">MDSDKNNPDVTRFPMQVDEASTSPTTVPVAGGSSRLPLVVYILALGTFLMLTTEFVVAGILPQMAGDLGVSVAQAGLLITVFAAGMVVGAPLMAMATLRMPRRLSLVLALVVFAIGHVVVALASTFEVLLVARFLTALATGAFWAIAGVVAAQAAGPTRASRALGIVNAGGMLATVLGVPLGAFAAQLLGWRGTFWALAVLALAASVLIVRHVPRAGTHDRPVSIRTELSALRSGRLWLALAACAATTGGVLAAYSYVAPLLTDQAGIPVGLVPLVLAGFGIGSLIGSIVGGRLGDAHPHLVTIVAPAATTVLLVAICFLASAPVPLAILIAILGLFGLGVNPVLISLALRYADHAPTLGSSLSVAAFNVGTVVASWIGGIALGSGLGPIGPVAVGAVIAALALVPTTALAVMARRCTAPAPETDPTTTAAAPATPVG</sequence>
<dbReference type="InterPro" id="IPR020846">
    <property type="entry name" value="MFS_dom"/>
</dbReference>
<dbReference type="Pfam" id="PF07690">
    <property type="entry name" value="MFS_1"/>
    <property type="match status" value="1"/>
</dbReference>
<feature type="transmembrane region" description="Helical" evidence="7">
    <location>
        <begin position="73"/>
        <end position="94"/>
    </location>
</feature>
<keyword evidence="5 7" id="KW-0472">Membrane</keyword>
<evidence type="ECO:0000256" key="7">
    <source>
        <dbReference type="SAM" id="Phobius"/>
    </source>
</evidence>
<feature type="transmembrane region" description="Helical" evidence="7">
    <location>
        <begin position="38"/>
        <end position="61"/>
    </location>
</feature>
<dbReference type="GO" id="GO:0022857">
    <property type="term" value="F:transmembrane transporter activity"/>
    <property type="evidence" value="ECO:0007669"/>
    <property type="project" value="InterPro"/>
</dbReference>
<feature type="transmembrane region" description="Helical" evidence="7">
    <location>
        <begin position="195"/>
        <end position="214"/>
    </location>
</feature>
<dbReference type="Proteomes" id="UP000256727">
    <property type="component" value="Unassembled WGS sequence"/>
</dbReference>
<proteinExistence type="predicted"/>
<dbReference type="SUPFAM" id="SSF103473">
    <property type="entry name" value="MFS general substrate transporter"/>
    <property type="match status" value="1"/>
</dbReference>
<dbReference type="AlphaFoldDB" id="A0A3D9L879"/>
<feature type="transmembrane region" description="Helical" evidence="7">
    <location>
        <begin position="235"/>
        <end position="258"/>
    </location>
</feature>
<dbReference type="Gene3D" id="1.20.1250.20">
    <property type="entry name" value="MFS general substrate transporter like domains"/>
    <property type="match status" value="1"/>
</dbReference>
<feature type="transmembrane region" description="Helical" evidence="7">
    <location>
        <begin position="164"/>
        <end position="189"/>
    </location>
</feature>
<evidence type="ECO:0000256" key="3">
    <source>
        <dbReference type="ARBA" id="ARBA00022692"/>
    </source>
</evidence>
<feature type="transmembrane region" description="Helical" evidence="7">
    <location>
        <begin position="106"/>
        <end position="124"/>
    </location>
</feature>
<evidence type="ECO:0000256" key="4">
    <source>
        <dbReference type="ARBA" id="ARBA00022989"/>
    </source>
</evidence>
<evidence type="ECO:0000313" key="10">
    <source>
        <dbReference type="Proteomes" id="UP000256727"/>
    </source>
</evidence>
<feature type="region of interest" description="Disordered" evidence="6">
    <location>
        <begin position="1"/>
        <end position="28"/>
    </location>
</feature>
<dbReference type="PANTHER" id="PTHR43124:SF3">
    <property type="entry name" value="CHLORAMPHENICOL EFFLUX PUMP RV0191"/>
    <property type="match status" value="1"/>
</dbReference>
<dbReference type="PROSITE" id="PS50850">
    <property type="entry name" value="MFS"/>
    <property type="match status" value="1"/>
</dbReference>
<dbReference type="GO" id="GO:0005886">
    <property type="term" value="C:plasma membrane"/>
    <property type="evidence" value="ECO:0007669"/>
    <property type="project" value="UniProtKB-SubCell"/>
</dbReference>
<reference evidence="9 10" key="1">
    <citation type="submission" date="2018-07" db="EMBL/GenBank/DDBJ databases">
        <title>Sequencing the genomes of 1000 actinobacteria strains.</title>
        <authorList>
            <person name="Klenk H.-P."/>
        </authorList>
    </citation>
    <scope>NUCLEOTIDE SEQUENCE [LARGE SCALE GENOMIC DNA]</scope>
    <source>
        <strain evidence="9 10">DSM 14442</strain>
    </source>
</reference>
<feature type="transmembrane region" description="Helical" evidence="7">
    <location>
        <begin position="390"/>
        <end position="412"/>
    </location>
</feature>
<comment type="subcellular location">
    <subcellularLocation>
        <location evidence="1">Cell membrane</location>
        <topology evidence="1">Multi-pass membrane protein</topology>
    </subcellularLocation>
</comment>
<dbReference type="EMBL" id="QREH01000001">
    <property type="protein sequence ID" value="REE02292.1"/>
    <property type="molecule type" value="Genomic_DNA"/>
</dbReference>